<evidence type="ECO:0000313" key="2">
    <source>
        <dbReference type="EMBL" id="ORY41217.1"/>
    </source>
</evidence>
<dbReference type="AlphaFoldDB" id="A0A1Y2C2U8"/>
<proteinExistence type="predicted"/>
<feature type="region of interest" description="Disordered" evidence="1">
    <location>
        <begin position="1"/>
        <end position="22"/>
    </location>
</feature>
<sequence>MAERRTQSASLGSQPFASVRSSYKSLASIPKTTTKETAVTDKESSELVREFAKLKSGYIKQKKTETSSSTSTLVSEPLIDAQQSSRIERLHNVFKSVHQNFKTLESTAQYLTQNKPNPEYEIARWELISLAYCVELCVKYEESFLARGKQLVETSPNILTRLQAESDDPTSPHQLILLPPKHICEETNKWIWDSANNPAILVFPTEQVLNDSNLSMLSEHGEVFAELWKAYKNPDEDTQTESLHELLESLTTPPDHALPPIPVRCAILNRLVALRMDLVALDSKRNSPRSFSARIGLGRVQMDGYFPSLFGSVCDVFMERG</sequence>
<reference evidence="2 3" key="1">
    <citation type="submission" date="2016-07" db="EMBL/GenBank/DDBJ databases">
        <title>Pervasive Adenine N6-methylation of Active Genes in Fungi.</title>
        <authorList>
            <consortium name="DOE Joint Genome Institute"/>
            <person name="Mondo S.J."/>
            <person name="Dannebaum R.O."/>
            <person name="Kuo R.C."/>
            <person name="Labutti K."/>
            <person name="Haridas S."/>
            <person name="Kuo A."/>
            <person name="Salamov A."/>
            <person name="Ahrendt S.R."/>
            <person name="Lipzen A."/>
            <person name="Sullivan W."/>
            <person name="Andreopoulos W.B."/>
            <person name="Clum A."/>
            <person name="Lindquist E."/>
            <person name="Daum C."/>
            <person name="Ramamoorthy G.K."/>
            <person name="Gryganskyi A."/>
            <person name="Culley D."/>
            <person name="Magnuson J.K."/>
            <person name="James T.Y."/>
            <person name="O'Malley M.A."/>
            <person name="Stajich J.E."/>
            <person name="Spatafora J.W."/>
            <person name="Visel A."/>
            <person name="Grigoriev I.V."/>
        </authorList>
    </citation>
    <scope>NUCLEOTIDE SEQUENCE [LARGE SCALE GENOMIC DNA]</scope>
    <source>
        <strain evidence="2 3">JEL800</strain>
    </source>
</reference>
<feature type="compositionally biased region" description="Polar residues" evidence="1">
    <location>
        <begin position="7"/>
        <end position="22"/>
    </location>
</feature>
<evidence type="ECO:0000256" key="1">
    <source>
        <dbReference type="SAM" id="MobiDB-lite"/>
    </source>
</evidence>
<keyword evidence="3" id="KW-1185">Reference proteome</keyword>
<organism evidence="2 3">
    <name type="scientific">Rhizoclosmatium globosum</name>
    <dbReference type="NCBI Taxonomy" id="329046"/>
    <lineage>
        <taxon>Eukaryota</taxon>
        <taxon>Fungi</taxon>
        <taxon>Fungi incertae sedis</taxon>
        <taxon>Chytridiomycota</taxon>
        <taxon>Chytridiomycota incertae sedis</taxon>
        <taxon>Chytridiomycetes</taxon>
        <taxon>Chytridiales</taxon>
        <taxon>Chytriomycetaceae</taxon>
        <taxon>Rhizoclosmatium</taxon>
    </lineage>
</organism>
<comment type="caution">
    <text evidence="2">The sequence shown here is derived from an EMBL/GenBank/DDBJ whole genome shotgun (WGS) entry which is preliminary data.</text>
</comment>
<evidence type="ECO:0000313" key="3">
    <source>
        <dbReference type="Proteomes" id="UP000193642"/>
    </source>
</evidence>
<gene>
    <name evidence="2" type="ORF">BCR33DRAFT_786973</name>
</gene>
<dbReference type="Proteomes" id="UP000193642">
    <property type="component" value="Unassembled WGS sequence"/>
</dbReference>
<protein>
    <submittedName>
        <fullName evidence="2">Uncharacterized protein</fullName>
    </submittedName>
</protein>
<accession>A0A1Y2C2U8</accession>
<name>A0A1Y2C2U8_9FUNG</name>
<dbReference type="EMBL" id="MCGO01000032">
    <property type="protein sequence ID" value="ORY41217.1"/>
    <property type="molecule type" value="Genomic_DNA"/>
</dbReference>
<dbReference type="OrthoDB" id="2163023at2759"/>